<evidence type="ECO:0000313" key="6">
    <source>
        <dbReference type="EMBL" id="SEV99870.1"/>
    </source>
</evidence>
<feature type="domain" description="NAD-dependent epimerase/dehydratase" evidence="5">
    <location>
        <begin position="28"/>
        <end position="276"/>
    </location>
</feature>
<dbReference type="PANTHER" id="PTHR43078:SF7">
    <property type="entry name" value="UDP-GLUCURONATE DECARBOXYLASE"/>
    <property type="match status" value="1"/>
</dbReference>
<dbReference type="GO" id="GO:0005737">
    <property type="term" value="C:cytoplasm"/>
    <property type="evidence" value="ECO:0007669"/>
    <property type="project" value="TreeGrafter"/>
</dbReference>
<dbReference type="SUPFAM" id="SSF51735">
    <property type="entry name" value="NAD(P)-binding Rossmann-fold domains"/>
    <property type="match status" value="1"/>
</dbReference>
<accession>A0A1I0NGJ2</accession>
<evidence type="ECO:0000256" key="2">
    <source>
        <dbReference type="ARBA" id="ARBA00022793"/>
    </source>
</evidence>
<dbReference type="GO" id="GO:0042732">
    <property type="term" value="P:D-xylose metabolic process"/>
    <property type="evidence" value="ECO:0007669"/>
    <property type="project" value="InterPro"/>
</dbReference>
<dbReference type="Pfam" id="PF01370">
    <property type="entry name" value="Epimerase"/>
    <property type="match status" value="1"/>
</dbReference>
<organism evidence="6 7">
    <name type="scientific">Prevotella aff. ruminicola Tc2-24</name>
    <dbReference type="NCBI Taxonomy" id="81582"/>
    <lineage>
        <taxon>Bacteria</taxon>
        <taxon>Pseudomonadati</taxon>
        <taxon>Bacteroidota</taxon>
        <taxon>Bacteroidia</taxon>
        <taxon>Bacteroidales</taxon>
        <taxon>Prevotellaceae</taxon>
        <taxon>Prevotella</taxon>
    </lineage>
</organism>
<keyword evidence="3" id="KW-0520">NAD</keyword>
<gene>
    <name evidence="6" type="ORF">SAMN04487850_1190</name>
</gene>
<reference evidence="6 7" key="1">
    <citation type="submission" date="2016-10" db="EMBL/GenBank/DDBJ databases">
        <authorList>
            <person name="de Groot N.N."/>
        </authorList>
    </citation>
    <scope>NUCLEOTIDE SEQUENCE [LARGE SCALE GENOMIC DNA]</scope>
    <source>
        <strain evidence="6 7">TC2-24</strain>
    </source>
</reference>
<keyword evidence="4" id="KW-0456">Lyase</keyword>
<dbReference type="InterPro" id="IPR044516">
    <property type="entry name" value="UXS-like"/>
</dbReference>
<proteinExistence type="predicted"/>
<dbReference type="RefSeq" id="WP_091915334.1">
    <property type="nucleotide sequence ID" value="NZ_FOIQ01000002.1"/>
</dbReference>
<evidence type="ECO:0000256" key="1">
    <source>
        <dbReference type="ARBA" id="ARBA00001911"/>
    </source>
</evidence>
<comment type="cofactor">
    <cofactor evidence="1">
        <name>NAD(+)</name>
        <dbReference type="ChEBI" id="CHEBI:57540"/>
    </cofactor>
</comment>
<dbReference type="InterPro" id="IPR036291">
    <property type="entry name" value="NAD(P)-bd_dom_sf"/>
</dbReference>
<dbReference type="InterPro" id="IPR001509">
    <property type="entry name" value="Epimerase_deHydtase"/>
</dbReference>
<dbReference type="GO" id="GO:0070403">
    <property type="term" value="F:NAD+ binding"/>
    <property type="evidence" value="ECO:0007669"/>
    <property type="project" value="InterPro"/>
</dbReference>
<evidence type="ECO:0000313" key="7">
    <source>
        <dbReference type="Proteomes" id="UP000199373"/>
    </source>
</evidence>
<keyword evidence="7" id="KW-1185">Reference proteome</keyword>
<name>A0A1I0NGJ2_9BACT</name>
<dbReference type="Gene3D" id="3.40.50.720">
    <property type="entry name" value="NAD(P)-binding Rossmann-like Domain"/>
    <property type="match status" value="1"/>
</dbReference>
<keyword evidence="2" id="KW-0210">Decarboxylase</keyword>
<dbReference type="AlphaFoldDB" id="A0A1I0NGJ2"/>
<evidence type="ECO:0000256" key="3">
    <source>
        <dbReference type="ARBA" id="ARBA00023027"/>
    </source>
</evidence>
<evidence type="ECO:0000256" key="4">
    <source>
        <dbReference type="ARBA" id="ARBA00023239"/>
    </source>
</evidence>
<evidence type="ECO:0000259" key="5">
    <source>
        <dbReference type="Pfam" id="PF01370"/>
    </source>
</evidence>
<dbReference type="GO" id="GO:0048040">
    <property type="term" value="F:UDP-glucuronate decarboxylase activity"/>
    <property type="evidence" value="ECO:0007669"/>
    <property type="project" value="TreeGrafter"/>
</dbReference>
<sequence length="349" mass="38887">MTERNPYLQDIERGLTSLDLTVLNGHSILITGATGLIGGCLVDVLMHCPASTCQVYASGRNEERARKRFAPYWDDSRFHFVQGDVTTPLDTNQTFDYIIHAASNASPNFFKEKPVEVIKSNIKGVENLMEYGLSNGMRRMLYISSGEIYGERQQTNADVDNTDVFTETDSGYVDCATPRACYPSSKRAAETLCVAYAAEYGADVVIARPCHTYGPYFTESDNRVYAQFIRNLLAGENLVLRSRGEQFRSWLYVVDCAFALLTILLRGSKGEAYNVADERSNITIRQLAELLAEAEGRQVVFDIDETNGNTTPISRAVFSTEKLARLGWQSRTPIAEGLAHTLAAQRLLR</sequence>
<protein>
    <submittedName>
        <fullName evidence="6">dTDP-D-glucose 4,6-dehydratase</fullName>
    </submittedName>
</protein>
<dbReference type="EMBL" id="FOIQ01000002">
    <property type="protein sequence ID" value="SEV99870.1"/>
    <property type="molecule type" value="Genomic_DNA"/>
</dbReference>
<dbReference type="Proteomes" id="UP000199373">
    <property type="component" value="Unassembled WGS sequence"/>
</dbReference>
<dbReference type="PANTHER" id="PTHR43078">
    <property type="entry name" value="UDP-GLUCURONIC ACID DECARBOXYLASE-RELATED"/>
    <property type="match status" value="1"/>
</dbReference>